<gene>
    <name evidence="6 7" type="primary">rplJ</name>
    <name evidence="7" type="ORF">HW115_12795</name>
</gene>
<accession>A0A851GG54</accession>
<dbReference type="HAMAP" id="MF_00362">
    <property type="entry name" value="Ribosomal_uL10"/>
    <property type="match status" value="1"/>
</dbReference>
<evidence type="ECO:0000313" key="8">
    <source>
        <dbReference type="Proteomes" id="UP000557872"/>
    </source>
</evidence>
<dbReference type="SUPFAM" id="SSF160369">
    <property type="entry name" value="Ribosomal protein L10-like"/>
    <property type="match status" value="1"/>
</dbReference>
<evidence type="ECO:0000256" key="6">
    <source>
        <dbReference type="HAMAP-Rule" id="MF_00362"/>
    </source>
</evidence>
<comment type="function">
    <text evidence="1 6">Forms part of the ribosomal stalk, playing a central role in the interaction of the ribosome with GTP-bound translation factors.</text>
</comment>
<name>A0A851GG54_9BACT</name>
<dbReference type="InterPro" id="IPR043141">
    <property type="entry name" value="Ribosomal_uL10-like_sf"/>
</dbReference>
<keyword evidence="6" id="KW-0694">RNA-binding</keyword>
<organism evidence="7 8">
    <name type="scientific">Oceaniferula marina</name>
    <dbReference type="NCBI Taxonomy" id="2748318"/>
    <lineage>
        <taxon>Bacteria</taxon>
        <taxon>Pseudomonadati</taxon>
        <taxon>Verrucomicrobiota</taxon>
        <taxon>Verrucomicrobiia</taxon>
        <taxon>Verrucomicrobiales</taxon>
        <taxon>Verrucomicrobiaceae</taxon>
        <taxon>Oceaniferula</taxon>
    </lineage>
</organism>
<dbReference type="PANTHER" id="PTHR11560">
    <property type="entry name" value="39S RIBOSOMAL PROTEIN L10, MITOCHONDRIAL"/>
    <property type="match status" value="1"/>
</dbReference>
<keyword evidence="4 6" id="KW-0687">Ribonucleoprotein</keyword>
<dbReference type="Gene3D" id="3.30.70.1730">
    <property type="match status" value="1"/>
</dbReference>
<keyword evidence="6" id="KW-0699">rRNA-binding</keyword>
<dbReference type="NCBIfam" id="NF000955">
    <property type="entry name" value="PRK00099.1-1"/>
    <property type="match status" value="1"/>
</dbReference>
<evidence type="ECO:0000256" key="2">
    <source>
        <dbReference type="ARBA" id="ARBA00008889"/>
    </source>
</evidence>
<dbReference type="AlphaFoldDB" id="A0A851GG54"/>
<evidence type="ECO:0000256" key="1">
    <source>
        <dbReference type="ARBA" id="ARBA00002633"/>
    </source>
</evidence>
<dbReference type="InterPro" id="IPR047865">
    <property type="entry name" value="Ribosomal_uL10_bac_type"/>
</dbReference>
<dbReference type="GO" id="GO:0005840">
    <property type="term" value="C:ribosome"/>
    <property type="evidence" value="ECO:0007669"/>
    <property type="project" value="UniProtKB-KW"/>
</dbReference>
<keyword evidence="8" id="KW-1185">Reference proteome</keyword>
<comment type="similarity">
    <text evidence="2 6">Belongs to the universal ribosomal protein uL10 family.</text>
</comment>
<dbReference type="InterPro" id="IPR001790">
    <property type="entry name" value="Ribosomal_uL10"/>
</dbReference>
<evidence type="ECO:0000313" key="7">
    <source>
        <dbReference type="EMBL" id="NWK56493.1"/>
    </source>
</evidence>
<dbReference type="Proteomes" id="UP000557872">
    <property type="component" value="Unassembled WGS sequence"/>
</dbReference>
<dbReference type="RefSeq" id="WP_178933264.1">
    <property type="nucleotide sequence ID" value="NZ_JACBAZ010000004.1"/>
</dbReference>
<comment type="subunit">
    <text evidence="6">Part of the ribosomal stalk of the 50S ribosomal subunit. The N-terminus interacts with L11 and the large rRNA to form the base of the stalk. The C-terminus forms an elongated spine to which L12 dimers bind in a sequential fashion forming a multimeric L10(L12)X complex.</text>
</comment>
<sequence>MNPDKKYIIDELFERVNSSPFVLVVDYTGMTVPEFNELRGNLSENGAECHVAKNTYMRKALENAELPDISDQLLGQTAFVTGESDVCAAAKAVKEFAKKSKKLDVKVGILDGDVIDSDQVKALADLPSREVLLAQLLGVINAPASKLVRTINEPAASLARVIKAKHGDEA</sequence>
<dbReference type="CDD" id="cd05797">
    <property type="entry name" value="Ribosomal_L10"/>
    <property type="match status" value="1"/>
</dbReference>
<proteinExistence type="inferred from homology"/>
<reference evidence="7 8" key="1">
    <citation type="submission" date="2020-07" db="EMBL/GenBank/DDBJ databases">
        <title>Roseicoccus Jingziensis gen. nov., sp. nov., isolated from coastal seawater.</title>
        <authorList>
            <person name="Feng X."/>
        </authorList>
    </citation>
    <scope>NUCLEOTIDE SEQUENCE [LARGE SCALE GENOMIC DNA]</scope>
    <source>
        <strain evidence="7 8">N1E253</strain>
    </source>
</reference>
<dbReference type="Pfam" id="PF00466">
    <property type="entry name" value="Ribosomal_L10"/>
    <property type="match status" value="1"/>
</dbReference>
<protein>
    <recommendedName>
        <fullName evidence="5 6">Large ribosomal subunit protein uL10</fullName>
    </recommendedName>
</protein>
<dbReference type="GO" id="GO:0070180">
    <property type="term" value="F:large ribosomal subunit rRNA binding"/>
    <property type="evidence" value="ECO:0007669"/>
    <property type="project" value="UniProtKB-UniRule"/>
</dbReference>
<dbReference type="GO" id="GO:1990904">
    <property type="term" value="C:ribonucleoprotein complex"/>
    <property type="evidence" value="ECO:0007669"/>
    <property type="project" value="UniProtKB-KW"/>
</dbReference>
<dbReference type="InterPro" id="IPR022973">
    <property type="entry name" value="Ribosomal_uL10_bac"/>
</dbReference>
<evidence type="ECO:0000256" key="3">
    <source>
        <dbReference type="ARBA" id="ARBA00022980"/>
    </source>
</evidence>
<comment type="caution">
    <text evidence="7">The sequence shown here is derived from an EMBL/GenBank/DDBJ whole genome shotgun (WGS) entry which is preliminary data.</text>
</comment>
<evidence type="ECO:0000256" key="5">
    <source>
        <dbReference type="ARBA" id="ARBA00035202"/>
    </source>
</evidence>
<dbReference type="Gene3D" id="6.10.250.290">
    <property type="match status" value="1"/>
</dbReference>
<dbReference type="EMBL" id="JACBAZ010000004">
    <property type="protein sequence ID" value="NWK56493.1"/>
    <property type="molecule type" value="Genomic_DNA"/>
</dbReference>
<keyword evidence="3 6" id="KW-0689">Ribosomal protein</keyword>
<evidence type="ECO:0000256" key="4">
    <source>
        <dbReference type="ARBA" id="ARBA00023274"/>
    </source>
</evidence>
<dbReference type="GO" id="GO:0006412">
    <property type="term" value="P:translation"/>
    <property type="evidence" value="ECO:0007669"/>
    <property type="project" value="UniProtKB-UniRule"/>
</dbReference>